<feature type="binding site" evidence="5 6">
    <location>
        <position position="145"/>
    </location>
    <ligand>
        <name>Zn(2+)</name>
        <dbReference type="ChEBI" id="CHEBI:29105"/>
    </ligand>
</feature>
<comment type="similarity">
    <text evidence="5">Belongs to the sirtuin family. Class II subfamily.</text>
</comment>
<protein>
    <recommendedName>
        <fullName evidence="5">NAD-dependent protein deacylase</fullName>
        <ecNumber evidence="5">2.3.1.-</ecNumber>
    </recommendedName>
    <alternativeName>
        <fullName evidence="5">Regulatory protein SIR2 homolog</fullName>
    </alternativeName>
</protein>
<proteinExistence type="inferred from homology"/>
<sequence>MSSRFIPECAKIDAGQIKRFVNLVSTVDRLLVLTGAGISTESGIPDYRSPKIGLYERSNHRPMMHQDFMKSAASRRRYWARNFLAWPNFSKAVCNETHLTLAKWEASDRFTWLITQNVDGLHTKAGSAMLSELHGCGHRVRCMSCHSIISRQDYQISLAAANPHWTTKEGPGELKPDGDIHIEPGAEEDFKVVSCQNCGGIMKTDVIFFGDNVPLKMVETCYEKLDQSDGILVLGSSLEVMSGYRFVYYMNIQKKPIFIVNIGSTRADDLATAKIEAKASEIVKAI</sequence>
<evidence type="ECO:0000259" key="7">
    <source>
        <dbReference type="PROSITE" id="PS50305"/>
    </source>
</evidence>
<comment type="catalytic activity">
    <reaction evidence="5">
        <text>N(6)-acetyl-L-lysyl-[protein] + NAD(+) + H2O = 2''-O-acetyl-ADP-D-ribose + nicotinamide + L-lysyl-[protein]</text>
        <dbReference type="Rhea" id="RHEA:43636"/>
        <dbReference type="Rhea" id="RHEA-COMP:9752"/>
        <dbReference type="Rhea" id="RHEA-COMP:10731"/>
        <dbReference type="ChEBI" id="CHEBI:15377"/>
        <dbReference type="ChEBI" id="CHEBI:17154"/>
        <dbReference type="ChEBI" id="CHEBI:29969"/>
        <dbReference type="ChEBI" id="CHEBI:57540"/>
        <dbReference type="ChEBI" id="CHEBI:61930"/>
        <dbReference type="ChEBI" id="CHEBI:83767"/>
        <dbReference type="EC" id="2.3.1.286"/>
    </reaction>
</comment>
<keyword evidence="1 5" id="KW-0808">Transferase</keyword>
<gene>
    <name evidence="8" type="ORF">WR25_03329</name>
</gene>
<organism evidence="8 9">
    <name type="scientific">Diploscapter pachys</name>
    <dbReference type="NCBI Taxonomy" id="2018661"/>
    <lineage>
        <taxon>Eukaryota</taxon>
        <taxon>Metazoa</taxon>
        <taxon>Ecdysozoa</taxon>
        <taxon>Nematoda</taxon>
        <taxon>Chromadorea</taxon>
        <taxon>Rhabditida</taxon>
        <taxon>Rhabditina</taxon>
        <taxon>Rhabditomorpha</taxon>
        <taxon>Rhabditoidea</taxon>
        <taxon>Rhabditidae</taxon>
        <taxon>Diploscapter</taxon>
    </lineage>
</organism>
<feature type="binding site" evidence="5">
    <location>
        <begin position="35"/>
        <end position="55"/>
    </location>
    <ligand>
        <name>NAD(+)</name>
        <dbReference type="ChEBI" id="CHEBI:57540"/>
    </ligand>
</feature>
<evidence type="ECO:0000313" key="9">
    <source>
        <dbReference type="Proteomes" id="UP000218231"/>
    </source>
</evidence>
<comment type="cofactor">
    <cofactor evidence="5">
        <name>Zn(2+)</name>
        <dbReference type="ChEBI" id="CHEBI:29105"/>
    </cofactor>
    <text evidence="5">Binds 1 zinc ion per subunit.</text>
</comment>
<comment type="subcellular location">
    <subcellularLocation>
        <location evidence="5">Mitochondrion matrix</location>
    </subcellularLocation>
</comment>
<evidence type="ECO:0000313" key="8">
    <source>
        <dbReference type="EMBL" id="PAV80735.1"/>
    </source>
</evidence>
<dbReference type="OrthoDB" id="424302at2759"/>
<feature type="binding site" evidence="5 6">
    <location>
        <position position="195"/>
    </location>
    <ligand>
        <name>Zn(2+)</name>
        <dbReference type="ChEBI" id="CHEBI:29105"/>
    </ligand>
</feature>
<feature type="binding site" evidence="5">
    <location>
        <begin position="261"/>
        <end position="263"/>
    </location>
    <ligand>
        <name>NAD(+)</name>
        <dbReference type="ChEBI" id="CHEBI:57540"/>
    </ligand>
</feature>
<dbReference type="InterPro" id="IPR029035">
    <property type="entry name" value="DHS-like_NAD/FAD-binding_dom"/>
</dbReference>
<evidence type="ECO:0000256" key="6">
    <source>
        <dbReference type="PROSITE-ProRule" id="PRU00236"/>
    </source>
</evidence>
<feature type="binding site" evidence="5">
    <location>
        <position position="279"/>
    </location>
    <ligand>
        <name>NAD(+)</name>
        <dbReference type="ChEBI" id="CHEBI:57540"/>
    </ligand>
</feature>
<comment type="caution">
    <text evidence="8">The sequence shown here is derived from an EMBL/GenBank/DDBJ whole genome shotgun (WGS) entry which is preliminary data.</text>
</comment>
<feature type="domain" description="Deacetylase sirtuin-type" evidence="7">
    <location>
        <begin position="10"/>
        <end position="286"/>
    </location>
</feature>
<keyword evidence="3 5" id="KW-0862">Zinc</keyword>
<dbReference type="Pfam" id="PF02146">
    <property type="entry name" value="SIR2"/>
    <property type="match status" value="1"/>
</dbReference>
<keyword evidence="9" id="KW-1185">Reference proteome</keyword>
<dbReference type="InterPro" id="IPR026590">
    <property type="entry name" value="Ssirtuin_cat_dom"/>
</dbReference>
<dbReference type="EMBL" id="LIAE01007228">
    <property type="protein sequence ID" value="PAV80735.1"/>
    <property type="molecule type" value="Genomic_DNA"/>
</dbReference>
<dbReference type="Gene3D" id="3.30.1600.10">
    <property type="entry name" value="SIR2/SIRT2 'Small Domain"/>
    <property type="match status" value="1"/>
</dbReference>
<dbReference type="GO" id="GO:0070403">
    <property type="term" value="F:NAD+ binding"/>
    <property type="evidence" value="ECO:0007669"/>
    <property type="project" value="UniProtKB-UniRule"/>
</dbReference>
<keyword evidence="2 5" id="KW-0479">Metal-binding</keyword>
<reference evidence="8 9" key="1">
    <citation type="journal article" date="2017" name="Curr. Biol.">
        <title>Genome architecture and evolution of a unichromosomal asexual nematode.</title>
        <authorList>
            <person name="Fradin H."/>
            <person name="Zegar C."/>
            <person name="Gutwein M."/>
            <person name="Lucas J."/>
            <person name="Kovtun M."/>
            <person name="Corcoran D."/>
            <person name="Baugh L.R."/>
            <person name="Kiontke K."/>
            <person name="Gunsalus K."/>
            <person name="Fitch D.H."/>
            <person name="Piano F."/>
        </authorList>
    </citation>
    <scope>NUCLEOTIDE SEQUENCE [LARGE SCALE GENOMIC DNA]</scope>
    <source>
        <strain evidence="8">PF1309</strain>
    </source>
</reference>
<dbReference type="InterPro" id="IPR003000">
    <property type="entry name" value="Sirtuin"/>
</dbReference>
<dbReference type="InterPro" id="IPR050134">
    <property type="entry name" value="NAD-dep_sirtuin_deacylases"/>
</dbReference>
<evidence type="ECO:0000256" key="2">
    <source>
        <dbReference type="ARBA" id="ARBA00022723"/>
    </source>
</evidence>
<dbReference type="GO" id="GO:0005759">
    <property type="term" value="C:mitochondrial matrix"/>
    <property type="evidence" value="ECO:0007669"/>
    <property type="project" value="UniProtKB-SubCell"/>
</dbReference>
<dbReference type="InterPro" id="IPR026591">
    <property type="entry name" value="Sirtuin_cat_small_dom_sf"/>
</dbReference>
<evidence type="ECO:0000256" key="1">
    <source>
        <dbReference type="ARBA" id="ARBA00022679"/>
    </source>
</evidence>
<dbReference type="EC" id="2.3.1.-" evidence="5"/>
<dbReference type="GO" id="GO:0017136">
    <property type="term" value="F:histone deacetylase activity, NAD-dependent"/>
    <property type="evidence" value="ECO:0007669"/>
    <property type="project" value="TreeGrafter"/>
</dbReference>
<feature type="binding site" evidence="5 6">
    <location>
        <position position="198"/>
    </location>
    <ligand>
        <name>Zn(2+)</name>
        <dbReference type="ChEBI" id="CHEBI:29105"/>
    </ligand>
</feature>
<dbReference type="GO" id="GO:0008270">
    <property type="term" value="F:zinc ion binding"/>
    <property type="evidence" value="ECO:0007669"/>
    <property type="project" value="UniProtKB-UniRule"/>
</dbReference>
<dbReference type="CDD" id="cd01409">
    <property type="entry name" value="SIRT4"/>
    <property type="match status" value="1"/>
</dbReference>
<dbReference type="STRING" id="2018661.A0A2A2L3P5"/>
<dbReference type="PANTHER" id="PTHR11085">
    <property type="entry name" value="NAD-DEPENDENT PROTEIN DEACYLASE SIRTUIN-5, MITOCHONDRIAL-RELATED"/>
    <property type="match status" value="1"/>
</dbReference>
<feature type="binding site" evidence="5 6">
    <location>
        <position position="142"/>
    </location>
    <ligand>
        <name>Zn(2+)</name>
        <dbReference type="ChEBI" id="CHEBI:29105"/>
    </ligand>
</feature>
<keyword evidence="5" id="KW-0496">Mitochondrion</keyword>
<dbReference type="SUPFAM" id="SSF52467">
    <property type="entry name" value="DHS-like NAD/FAD-binding domain"/>
    <property type="match status" value="1"/>
</dbReference>
<dbReference type="Gene3D" id="3.40.50.1220">
    <property type="entry name" value="TPP-binding domain"/>
    <property type="match status" value="1"/>
</dbReference>
<dbReference type="Proteomes" id="UP000218231">
    <property type="component" value="Unassembled WGS sequence"/>
</dbReference>
<accession>A0A2A2L3P5</accession>
<feature type="binding site" evidence="5">
    <location>
        <begin position="235"/>
        <end position="237"/>
    </location>
    <ligand>
        <name>NAD(+)</name>
        <dbReference type="ChEBI" id="CHEBI:57540"/>
    </ligand>
</feature>
<dbReference type="PROSITE" id="PS50305">
    <property type="entry name" value="SIRTUIN"/>
    <property type="match status" value="1"/>
</dbReference>
<feature type="binding site" evidence="5">
    <location>
        <begin position="116"/>
        <end position="119"/>
    </location>
    <ligand>
        <name>NAD(+)</name>
        <dbReference type="ChEBI" id="CHEBI:57540"/>
    </ligand>
</feature>
<dbReference type="HAMAP" id="MF_01967">
    <property type="entry name" value="Sirtuin_ClassII"/>
    <property type="match status" value="1"/>
</dbReference>
<keyword evidence="4 5" id="KW-0520">NAD</keyword>
<evidence type="ECO:0000256" key="4">
    <source>
        <dbReference type="ARBA" id="ARBA00023027"/>
    </source>
</evidence>
<dbReference type="PANTHER" id="PTHR11085:SF10">
    <property type="entry name" value="NAD-DEPENDENT PROTEIN DEACYLASE SIRTUIN-5, MITOCHONDRIAL-RELATED"/>
    <property type="match status" value="1"/>
</dbReference>
<evidence type="ECO:0000256" key="5">
    <source>
        <dbReference type="HAMAP-Rule" id="MF_03161"/>
    </source>
</evidence>
<evidence type="ECO:0000256" key="3">
    <source>
        <dbReference type="ARBA" id="ARBA00022833"/>
    </source>
</evidence>
<dbReference type="InterPro" id="IPR026587">
    <property type="entry name" value="Sirtuin_class_II"/>
</dbReference>
<feature type="active site" description="Proton acceptor" evidence="5 6">
    <location>
        <position position="134"/>
    </location>
</feature>
<comment type="function">
    <text evidence="5">NAD-dependent protein deacylase. Catalyzes the NAD-dependent hydrolysis of acyl groups from lysine residues.</text>
</comment>
<dbReference type="NCBIfam" id="NF003738">
    <property type="entry name" value="PRK05333.1"/>
    <property type="match status" value="1"/>
</dbReference>
<dbReference type="AlphaFoldDB" id="A0A2A2L3P5"/>
<name>A0A2A2L3P5_9BILA</name>